<evidence type="ECO:0000256" key="2">
    <source>
        <dbReference type="ARBA" id="ARBA00022617"/>
    </source>
</evidence>
<dbReference type="GO" id="GO:0004497">
    <property type="term" value="F:monooxygenase activity"/>
    <property type="evidence" value="ECO:0007669"/>
    <property type="project" value="UniProtKB-KW"/>
</dbReference>
<keyword evidence="4 7" id="KW-0560">Oxidoreductase</keyword>
<accession>A0A7K1L2K5</accession>
<dbReference type="PRINTS" id="PR00359">
    <property type="entry name" value="BP450"/>
</dbReference>
<dbReference type="SUPFAM" id="SSF48264">
    <property type="entry name" value="Cytochrome P450"/>
    <property type="match status" value="1"/>
</dbReference>
<dbReference type="EMBL" id="WOFH01000006">
    <property type="protein sequence ID" value="MUN38660.1"/>
    <property type="molecule type" value="Genomic_DNA"/>
</dbReference>
<keyword evidence="9" id="KW-1185">Reference proteome</keyword>
<dbReference type="GO" id="GO:0020037">
    <property type="term" value="F:heme binding"/>
    <property type="evidence" value="ECO:0007669"/>
    <property type="project" value="InterPro"/>
</dbReference>
<keyword evidence="5 7" id="KW-0408">Iron</keyword>
<keyword evidence="3 7" id="KW-0479">Metal-binding</keyword>
<reference evidence="8 9" key="1">
    <citation type="submission" date="2019-11" db="EMBL/GenBank/DDBJ databases">
        <authorList>
            <person name="Cao P."/>
        </authorList>
    </citation>
    <scope>NUCLEOTIDE SEQUENCE [LARGE SCALE GENOMIC DNA]</scope>
    <source>
        <strain evidence="8 9">NEAU-AAG5</strain>
    </source>
</reference>
<dbReference type="GO" id="GO:0016705">
    <property type="term" value="F:oxidoreductase activity, acting on paired donors, with incorporation or reduction of molecular oxygen"/>
    <property type="evidence" value="ECO:0007669"/>
    <property type="project" value="InterPro"/>
</dbReference>
<organism evidence="8 9">
    <name type="scientific">Actinomadura litoris</name>
    <dbReference type="NCBI Taxonomy" id="2678616"/>
    <lineage>
        <taxon>Bacteria</taxon>
        <taxon>Bacillati</taxon>
        <taxon>Actinomycetota</taxon>
        <taxon>Actinomycetes</taxon>
        <taxon>Streptosporangiales</taxon>
        <taxon>Thermomonosporaceae</taxon>
        <taxon>Actinomadura</taxon>
    </lineage>
</organism>
<evidence type="ECO:0000256" key="4">
    <source>
        <dbReference type="ARBA" id="ARBA00023002"/>
    </source>
</evidence>
<gene>
    <name evidence="8" type="ORF">GNZ18_18910</name>
</gene>
<protein>
    <submittedName>
        <fullName evidence="8">Cytochrome P450</fullName>
    </submittedName>
</protein>
<dbReference type="Gene3D" id="1.10.630.10">
    <property type="entry name" value="Cytochrome P450"/>
    <property type="match status" value="1"/>
</dbReference>
<evidence type="ECO:0000313" key="8">
    <source>
        <dbReference type="EMBL" id="MUN38660.1"/>
    </source>
</evidence>
<dbReference type="InterPro" id="IPR036396">
    <property type="entry name" value="Cyt_P450_sf"/>
</dbReference>
<keyword evidence="2 7" id="KW-0349">Heme</keyword>
<dbReference type="CDD" id="cd11031">
    <property type="entry name" value="Cyp158A-like"/>
    <property type="match status" value="1"/>
</dbReference>
<dbReference type="InterPro" id="IPR002397">
    <property type="entry name" value="Cyt_P450_B"/>
</dbReference>
<evidence type="ECO:0000256" key="5">
    <source>
        <dbReference type="ARBA" id="ARBA00023004"/>
    </source>
</evidence>
<dbReference type="PRINTS" id="PR00385">
    <property type="entry name" value="P450"/>
</dbReference>
<sequence length="399" mass="44310">MPVAPPAFPFLADHALHPATELAEARLNQGPIRIQPRYGAPCWLVTRYEEARFVMSSPAFSRDRERVGISPEDVARVTPMEVTSGTFAAQDPPDHTRLRRFIYRTFTPNRVEALRPGTQEIADRLVGEMAEKGPPLDLYKRFGLILPVEVICNLLGVPSSDRERFTHWTEGVLLSEGTPERAAESVEQMNAYLAGQAALRRRQPTDDLIGALVRARVEGDRLSDDEITNLLRILLGAGHETTASQIPNFVYLLLTGGGYTALVDRPELVRTAVDELLRFTPLLTQGSLARFVLTDVEVGGTLLRAGDQVLIELAAANRDPDAFADPETLDLGRKDNPHIAFGHGLHRCVGASLARMELQVALATLTRRLPDLRLARPAGEVDWLVERFVRRPKELEVTW</sequence>
<evidence type="ECO:0000256" key="1">
    <source>
        <dbReference type="ARBA" id="ARBA00010617"/>
    </source>
</evidence>
<dbReference type="InterPro" id="IPR001128">
    <property type="entry name" value="Cyt_P450"/>
</dbReference>
<keyword evidence="6 7" id="KW-0503">Monooxygenase</keyword>
<dbReference type="PROSITE" id="PS00086">
    <property type="entry name" value="CYTOCHROME_P450"/>
    <property type="match status" value="1"/>
</dbReference>
<comment type="similarity">
    <text evidence="1 7">Belongs to the cytochrome P450 family.</text>
</comment>
<evidence type="ECO:0000313" key="9">
    <source>
        <dbReference type="Proteomes" id="UP000432015"/>
    </source>
</evidence>
<dbReference type="FunFam" id="1.10.630.10:FF:000018">
    <property type="entry name" value="Cytochrome P450 monooxygenase"/>
    <property type="match status" value="1"/>
</dbReference>
<comment type="caution">
    <text evidence="8">The sequence shown here is derived from an EMBL/GenBank/DDBJ whole genome shotgun (WGS) entry which is preliminary data.</text>
</comment>
<dbReference type="PANTHER" id="PTHR46696:SF6">
    <property type="entry name" value="P450, PUTATIVE (EUROFUNG)-RELATED"/>
    <property type="match status" value="1"/>
</dbReference>
<dbReference type="GO" id="GO:0005506">
    <property type="term" value="F:iron ion binding"/>
    <property type="evidence" value="ECO:0007669"/>
    <property type="project" value="InterPro"/>
</dbReference>
<name>A0A7K1L2K5_9ACTN</name>
<dbReference type="InterPro" id="IPR017972">
    <property type="entry name" value="Cyt_P450_CS"/>
</dbReference>
<proteinExistence type="inferred from homology"/>
<evidence type="ECO:0000256" key="3">
    <source>
        <dbReference type="ARBA" id="ARBA00022723"/>
    </source>
</evidence>
<dbReference type="RefSeq" id="WP_156217822.1">
    <property type="nucleotide sequence ID" value="NZ_WOFH01000006.1"/>
</dbReference>
<dbReference type="Pfam" id="PF00067">
    <property type="entry name" value="p450"/>
    <property type="match status" value="1"/>
</dbReference>
<dbReference type="AlphaFoldDB" id="A0A7K1L2K5"/>
<evidence type="ECO:0000256" key="6">
    <source>
        <dbReference type="ARBA" id="ARBA00023033"/>
    </source>
</evidence>
<evidence type="ECO:0000256" key="7">
    <source>
        <dbReference type="RuleBase" id="RU000461"/>
    </source>
</evidence>
<dbReference type="PANTHER" id="PTHR46696">
    <property type="entry name" value="P450, PUTATIVE (EUROFUNG)-RELATED"/>
    <property type="match status" value="1"/>
</dbReference>
<dbReference type="Proteomes" id="UP000432015">
    <property type="component" value="Unassembled WGS sequence"/>
</dbReference>